<evidence type="ECO:0000313" key="1">
    <source>
        <dbReference type="EMBL" id="CAE7238003.1"/>
    </source>
</evidence>
<name>A0A812L9D4_9DINO</name>
<proteinExistence type="predicted"/>
<organism evidence="1 2">
    <name type="scientific">Symbiodinium natans</name>
    <dbReference type="NCBI Taxonomy" id="878477"/>
    <lineage>
        <taxon>Eukaryota</taxon>
        <taxon>Sar</taxon>
        <taxon>Alveolata</taxon>
        <taxon>Dinophyceae</taxon>
        <taxon>Suessiales</taxon>
        <taxon>Symbiodiniaceae</taxon>
        <taxon>Symbiodinium</taxon>
    </lineage>
</organism>
<accession>A0A812L9D4</accession>
<dbReference type="AlphaFoldDB" id="A0A812L9D4"/>
<dbReference type="Proteomes" id="UP000604046">
    <property type="component" value="Unassembled WGS sequence"/>
</dbReference>
<dbReference type="EMBL" id="CAJNDS010000861">
    <property type="protein sequence ID" value="CAE7238003.1"/>
    <property type="molecule type" value="Genomic_DNA"/>
</dbReference>
<feature type="non-terminal residue" evidence="1">
    <location>
        <position position="89"/>
    </location>
</feature>
<keyword evidence="2" id="KW-1185">Reference proteome</keyword>
<reference evidence="1" key="1">
    <citation type="submission" date="2021-02" db="EMBL/GenBank/DDBJ databases">
        <authorList>
            <person name="Dougan E. K."/>
            <person name="Rhodes N."/>
            <person name="Thang M."/>
            <person name="Chan C."/>
        </authorList>
    </citation>
    <scope>NUCLEOTIDE SEQUENCE</scope>
</reference>
<sequence length="89" mass="9851">MLQETCTHAEARSLLPKLLEAWELTAENMTPKQISGCLWALGWLDPGAKDSRGALVSVRNEIAFALAEMRMKELSEGLWGFAALEFGDQ</sequence>
<protein>
    <submittedName>
        <fullName evidence="1">USP protein</fullName>
    </submittedName>
</protein>
<evidence type="ECO:0000313" key="2">
    <source>
        <dbReference type="Proteomes" id="UP000604046"/>
    </source>
</evidence>
<comment type="caution">
    <text evidence="1">The sequence shown here is derived from an EMBL/GenBank/DDBJ whole genome shotgun (WGS) entry which is preliminary data.</text>
</comment>
<gene>
    <name evidence="1" type="primary">USP</name>
    <name evidence="1" type="ORF">SNAT2548_LOCUS10404</name>
</gene>